<reference evidence="1" key="1">
    <citation type="submission" date="2018-05" db="EMBL/GenBank/DDBJ databases">
        <authorList>
            <person name="Lanie J.A."/>
            <person name="Ng W.-L."/>
            <person name="Kazmierczak K.M."/>
            <person name="Andrzejewski T.M."/>
            <person name="Davidsen T.M."/>
            <person name="Wayne K.J."/>
            <person name="Tettelin H."/>
            <person name="Glass J.I."/>
            <person name="Rusch D."/>
            <person name="Podicherti R."/>
            <person name="Tsui H.-C.T."/>
            <person name="Winkler M.E."/>
        </authorList>
    </citation>
    <scope>NUCLEOTIDE SEQUENCE</scope>
</reference>
<evidence type="ECO:0000313" key="1">
    <source>
        <dbReference type="EMBL" id="SVD07129.1"/>
    </source>
</evidence>
<protein>
    <submittedName>
        <fullName evidence="1">Uncharacterized protein</fullName>
    </submittedName>
</protein>
<accession>A0A382SB78</accession>
<sequence length="58" mass="6777">MIKIVRNPNFPEWLEIFNGRTLIKEVQGRAKAVRIAEKLAKKQGDAMFLFEDRTIDTE</sequence>
<organism evidence="1">
    <name type="scientific">marine metagenome</name>
    <dbReference type="NCBI Taxonomy" id="408172"/>
    <lineage>
        <taxon>unclassified sequences</taxon>
        <taxon>metagenomes</taxon>
        <taxon>ecological metagenomes</taxon>
    </lineage>
</organism>
<dbReference type="EMBL" id="UINC01127777">
    <property type="protein sequence ID" value="SVD07129.1"/>
    <property type="molecule type" value="Genomic_DNA"/>
</dbReference>
<dbReference type="AlphaFoldDB" id="A0A382SB78"/>
<name>A0A382SB78_9ZZZZ</name>
<proteinExistence type="predicted"/>
<gene>
    <name evidence="1" type="ORF">METZ01_LOCUS359983</name>
</gene>